<evidence type="ECO:0000313" key="7">
    <source>
        <dbReference type="Proteomes" id="UP000035170"/>
    </source>
</evidence>
<dbReference type="PANTHER" id="PTHR31609:SF1">
    <property type="entry name" value="CARBOHYDRATE DEACETYLASE"/>
    <property type="match status" value="1"/>
</dbReference>
<comment type="caution">
    <text evidence="6">The sequence shown here is derived from an EMBL/GenBank/DDBJ whole genome shotgun (WGS) entry which is preliminary data.</text>
</comment>
<keyword evidence="7" id="KW-1185">Reference proteome</keyword>
<dbReference type="GO" id="GO:0016787">
    <property type="term" value="F:hydrolase activity"/>
    <property type="evidence" value="ECO:0007669"/>
    <property type="project" value="UniProtKB-KW"/>
</dbReference>
<dbReference type="GO" id="GO:0046872">
    <property type="term" value="F:metal ion binding"/>
    <property type="evidence" value="ECO:0007669"/>
    <property type="project" value="UniProtKB-KW"/>
</dbReference>
<dbReference type="Gene3D" id="3.20.20.370">
    <property type="entry name" value="Glycoside hydrolase/deacetylase"/>
    <property type="match status" value="1"/>
</dbReference>
<gene>
    <name evidence="6" type="ORF">VPARA_19660</name>
</gene>
<dbReference type="InterPro" id="IPR006879">
    <property type="entry name" value="YdjC-like"/>
</dbReference>
<dbReference type="GO" id="GO:0019213">
    <property type="term" value="F:deacetylase activity"/>
    <property type="evidence" value="ECO:0007669"/>
    <property type="project" value="TreeGrafter"/>
</dbReference>
<name>A0A0H2M2V5_VARPD</name>
<dbReference type="Proteomes" id="UP000035170">
    <property type="component" value="Unassembled WGS sequence"/>
</dbReference>
<keyword evidence="4" id="KW-0460">Magnesium</keyword>
<evidence type="ECO:0000256" key="3">
    <source>
        <dbReference type="ARBA" id="ARBA00022801"/>
    </source>
</evidence>
<keyword evidence="5" id="KW-0119">Carbohydrate metabolism</keyword>
<dbReference type="PATRIC" id="fig|34073.19.peg.2018"/>
<comment type="cofactor">
    <cofactor evidence="1">
        <name>Mg(2+)</name>
        <dbReference type="ChEBI" id="CHEBI:18420"/>
    </cofactor>
</comment>
<dbReference type="AlphaFoldDB" id="A0A0H2M2V5"/>
<dbReference type="InterPro" id="IPR011330">
    <property type="entry name" value="Glyco_hydro/deAcase_b/a-brl"/>
</dbReference>
<dbReference type="GO" id="GO:0005975">
    <property type="term" value="P:carbohydrate metabolic process"/>
    <property type="evidence" value="ECO:0007669"/>
    <property type="project" value="InterPro"/>
</dbReference>
<evidence type="ECO:0000256" key="2">
    <source>
        <dbReference type="ARBA" id="ARBA00022723"/>
    </source>
</evidence>
<dbReference type="CDD" id="cd10807">
    <property type="entry name" value="YdjC_like_3"/>
    <property type="match status" value="1"/>
</dbReference>
<proteinExistence type="predicted"/>
<dbReference type="Pfam" id="PF04794">
    <property type="entry name" value="YdjC"/>
    <property type="match status" value="1"/>
</dbReference>
<keyword evidence="2" id="KW-0479">Metal-binding</keyword>
<organism evidence="6 7">
    <name type="scientific">Variovorax paradoxus</name>
    <dbReference type="NCBI Taxonomy" id="34073"/>
    <lineage>
        <taxon>Bacteria</taxon>
        <taxon>Pseudomonadati</taxon>
        <taxon>Pseudomonadota</taxon>
        <taxon>Betaproteobacteria</taxon>
        <taxon>Burkholderiales</taxon>
        <taxon>Comamonadaceae</taxon>
        <taxon>Variovorax</taxon>
    </lineage>
</organism>
<protein>
    <recommendedName>
        <fullName evidence="8">ChbG/HpnK family deacetylase</fullName>
    </recommendedName>
</protein>
<sequence length="288" mass="30790">MTETIGVQPPPASRHLCVCADDFGMSIGINSATFDLAEQGNISATSGMVHRSAWLDGACTLRRIDAARLDVGLHLDLTRPAIADGAEPSLAGLIARTCMRSVDANALRSDIRDQLDRFEGAMGRAPAFVDGHRHVHQLPVVRDLLVEEIARRYPVPRPWLRCTAPIPGGATGGFKAGIIHALGGASLRALARQHGIPVSRGLLGVYDFAGSAPDYRRRLSAWIAASRSGDVLMCHPSAGILPSDPHGAARLREYAALRELVFPVMTRLGEVDIAPLSRLLRIGELAPA</sequence>
<evidence type="ECO:0008006" key="8">
    <source>
        <dbReference type="Google" id="ProtNLM"/>
    </source>
</evidence>
<reference evidence="6 7" key="1">
    <citation type="submission" date="2015-03" db="EMBL/GenBank/DDBJ databases">
        <title>Genome sequence of Variovorax paradoxus TBEA6.</title>
        <authorList>
            <person name="Poehlein A."/>
            <person name="Schuldes J."/>
            <person name="Wuebbeler J.H."/>
            <person name="Hiessl S."/>
            <person name="Steinbuechel A."/>
            <person name="Daniel R."/>
        </authorList>
    </citation>
    <scope>NUCLEOTIDE SEQUENCE [LARGE SCALE GENOMIC DNA]</scope>
    <source>
        <strain evidence="6 7">TBEA6</strain>
    </source>
</reference>
<evidence type="ECO:0000256" key="1">
    <source>
        <dbReference type="ARBA" id="ARBA00001946"/>
    </source>
</evidence>
<dbReference type="PANTHER" id="PTHR31609">
    <property type="entry name" value="YDJC DEACETYLASE FAMILY MEMBER"/>
    <property type="match status" value="1"/>
</dbReference>
<keyword evidence="3" id="KW-0378">Hydrolase</keyword>
<evidence type="ECO:0000256" key="4">
    <source>
        <dbReference type="ARBA" id="ARBA00022842"/>
    </source>
</evidence>
<dbReference type="RefSeq" id="WP_047784346.1">
    <property type="nucleotide sequence ID" value="NZ_JZWI01000009.1"/>
</dbReference>
<dbReference type="SUPFAM" id="SSF88713">
    <property type="entry name" value="Glycoside hydrolase/deacetylase"/>
    <property type="match status" value="1"/>
</dbReference>
<evidence type="ECO:0000256" key="5">
    <source>
        <dbReference type="ARBA" id="ARBA00023277"/>
    </source>
</evidence>
<evidence type="ECO:0000313" key="6">
    <source>
        <dbReference type="EMBL" id="KLN56763.1"/>
    </source>
</evidence>
<accession>A0A0H2M2V5</accession>
<dbReference type="EMBL" id="JZWI01000009">
    <property type="protein sequence ID" value="KLN56763.1"/>
    <property type="molecule type" value="Genomic_DNA"/>
</dbReference>